<dbReference type="SUPFAM" id="SSF53383">
    <property type="entry name" value="PLP-dependent transferases"/>
    <property type="match status" value="1"/>
</dbReference>
<dbReference type="PANTHER" id="PTHR13693">
    <property type="entry name" value="CLASS II AMINOTRANSFERASE/8-AMINO-7-OXONONANOATE SYNTHASE"/>
    <property type="match status" value="1"/>
</dbReference>
<comment type="cofactor">
    <cofactor evidence="1">
        <name>pyridoxal 5'-phosphate</name>
        <dbReference type="ChEBI" id="CHEBI:597326"/>
    </cofactor>
</comment>
<dbReference type="EC" id="2.3.1.29" evidence="4"/>
<keyword evidence="4" id="KW-0012">Acyltransferase</keyword>
<feature type="domain" description="Aminotransferase class I/classII large" evidence="3">
    <location>
        <begin position="41"/>
        <end position="385"/>
    </location>
</feature>
<dbReference type="Pfam" id="PF00155">
    <property type="entry name" value="Aminotran_1_2"/>
    <property type="match status" value="1"/>
</dbReference>
<dbReference type="InterPro" id="IPR015421">
    <property type="entry name" value="PyrdxlP-dep_Trfase_major"/>
</dbReference>
<name>A0A075G9W5_9EURY</name>
<dbReference type="Gene3D" id="3.90.1150.10">
    <property type="entry name" value="Aspartate Aminotransferase, domain 1"/>
    <property type="match status" value="1"/>
</dbReference>
<organism evidence="4">
    <name type="scientific">uncultured marine group II/III euryarchaeote KM3_13_C08</name>
    <dbReference type="NCBI Taxonomy" id="1457871"/>
    <lineage>
        <taxon>Archaea</taxon>
        <taxon>Methanobacteriati</taxon>
        <taxon>Methanobacteriota</taxon>
        <taxon>environmental samples</taxon>
    </lineage>
</organism>
<sequence length="395" mass="42730">MTTPTEWMKDEYNDLVSKGFDWKPPVITGASSARCIIDGSEKIMLCANNYLNLSTHPKVRRAAKDAVDTHGAGSGSVRPIAGNMDIHNQLEETIARFKNREAALYYQTGFAVNSGLIPQLAGKNDAIISDQLNHGSIIDGVRLSGVKKENRTIYPHNDMSGLEDQLKTMTKKCDKTLVISDGVFSMDGDIAPLDEITKLAREYGAMTYIDDCHGEGVLAGGRGIGSHFGVEDEVDMESGSFSKAFGVVGGLIAGEKHMVDYAFNKSRTMLLSGSAPPATIAACNASIEVLETETEHVEKLWSNTEYFRKEVQTMGFDTGVSETPIIPVMCGESHKAKELSAKLLELDVFALPIVFPMVAPDKARIRVMMSAGLAKEDLDIALNAFEKGGKSAGII</sequence>
<reference evidence="4" key="1">
    <citation type="journal article" date="2014" name="Genome Biol. Evol.">
        <title>Pangenome evidence for extensive interdomain horizontal transfer affecting lineage core and shell genes in uncultured planktonic thaumarchaeota and euryarchaeota.</title>
        <authorList>
            <person name="Deschamps P."/>
            <person name="Zivanovic Y."/>
            <person name="Moreira D."/>
            <person name="Rodriguez-Valera F."/>
            <person name="Lopez-Garcia P."/>
        </authorList>
    </citation>
    <scope>NUCLEOTIDE SEQUENCE</scope>
</reference>
<dbReference type="InterPro" id="IPR015422">
    <property type="entry name" value="PyrdxlP-dep_Trfase_small"/>
</dbReference>
<evidence type="ECO:0000256" key="2">
    <source>
        <dbReference type="ARBA" id="ARBA00022679"/>
    </source>
</evidence>
<dbReference type="InterPro" id="IPR004839">
    <property type="entry name" value="Aminotransferase_I/II_large"/>
</dbReference>
<dbReference type="AlphaFoldDB" id="A0A075G9W5"/>
<dbReference type="PANTHER" id="PTHR13693:SF3">
    <property type="entry name" value="LD36009P"/>
    <property type="match status" value="1"/>
</dbReference>
<keyword evidence="4" id="KW-0032">Aminotransferase</keyword>
<dbReference type="GO" id="GO:0030170">
    <property type="term" value="F:pyridoxal phosphate binding"/>
    <property type="evidence" value="ECO:0007669"/>
    <property type="project" value="InterPro"/>
</dbReference>
<dbReference type="InterPro" id="IPR015424">
    <property type="entry name" value="PyrdxlP-dep_Trfase"/>
</dbReference>
<evidence type="ECO:0000259" key="3">
    <source>
        <dbReference type="Pfam" id="PF00155"/>
    </source>
</evidence>
<dbReference type="CDD" id="cd06454">
    <property type="entry name" value="KBL_like"/>
    <property type="match status" value="1"/>
</dbReference>
<accession>A0A075G9W5</accession>
<dbReference type="InterPro" id="IPR050087">
    <property type="entry name" value="AON_synthase_class-II"/>
</dbReference>
<evidence type="ECO:0000313" key="4">
    <source>
        <dbReference type="EMBL" id="AIF00826.1"/>
    </source>
</evidence>
<gene>
    <name evidence="4" type="primary">GCAT</name>
    <name evidence="4" type="synonym">kbl</name>
</gene>
<proteinExistence type="predicted"/>
<dbReference type="GO" id="GO:0008890">
    <property type="term" value="F:glycine C-acetyltransferase activity"/>
    <property type="evidence" value="ECO:0007669"/>
    <property type="project" value="UniProtKB-EC"/>
</dbReference>
<keyword evidence="2 4" id="KW-0808">Transferase</keyword>
<dbReference type="Gene3D" id="3.40.640.10">
    <property type="entry name" value="Type I PLP-dependent aspartate aminotransferase-like (Major domain)"/>
    <property type="match status" value="1"/>
</dbReference>
<dbReference type="EMBL" id="KF900603">
    <property type="protein sequence ID" value="AIF00826.1"/>
    <property type="molecule type" value="Genomic_DNA"/>
</dbReference>
<dbReference type="GO" id="GO:0008483">
    <property type="term" value="F:transaminase activity"/>
    <property type="evidence" value="ECO:0007669"/>
    <property type="project" value="UniProtKB-KW"/>
</dbReference>
<evidence type="ECO:0000256" key="1">
    <source>
        <dbReference type="ARBA" id="ARBA00001933"/>
    </source>
</evidence>
<protein>
    <submittedName>
        <fullName evidence="4">Aminotransferase, classes I and II superfamily (Kbl, GCAT)</fullName>
        <ecNumber evidence="4">2.3.1.29</ecNumber>
    </submittedName>
</protein>